<comment type="caution">
    <text evidence="1">The sequence shown here is derived from an EMBL/GenBank/DDBJ whole genome shotgun (WGS) entry which is preliminary data.</text>
</comment>
<evidence type="ECO:0000313" key="1">
    <source>
        <dbReference type="EMBL" id="CAK9042563.1"/>
    </source>
</evidence>
<keyword evidence="2" id="KW-1185">Reference proteome</keyword>
<dbReference type="Proteomes" id="UP001642484">
    <property type="component" value="Unassembled WGS sequence"/>
</dbReference>
<name>A0ABP0LUE4_9DINO</name>
<reference evidence="1 2" key="1">
    <citation type="submission" date="2024-02" db="EMBL/GenBank/DDBJ databases">
        <authorList>
            <person name="Chen Y."/>
            <person name="Shah S."/>
            <person name="Dougan E. K."/>
            <person name="Thang M."/>
            <person name="Chan C."/>
        </authorList>
    </citation>
    <scope>NUCLEOTIDE SEQUENCE [LARGE SCALE GENOMIC DNA]</scope>
</reference>
<evidence type="ECO:0000313" key="2">
    <source>
        <dbReference type="Proteomes" id="UP001642484"/>
    </source>
</evidence>
<gene>
    <name evidence="1" type="ORF">CCMP2556_LOCUS22641</name>
</gene>
<accession>A0ABP0LUE4</accession>
<dbReference type="EMBL" id="CAXAMN010014114">
    <property type="protein sequence ID" value="CAK9042563.1"/>
    <property type="molecule type" value="Genomic_DNA"/>
</dbReference>
<organism evidence="1 2">
    <name type="scientific">Durusdinium trenchii</name>
    <dbReference type="NCBI Taxonomy" id="1381693"/>
    <lineage>
        <taxon>Eukaryota</taxon>
        <taxon>Sar</taxon>
        <taxon>Alveolata</taxon>
        <taxon>Dinophyceae</taxon>
        <taxon>Suessiales</taxon>
        <taxon>Symbiodiniaceae</taxon>
        <taxon>Durusdinium</taxon>
    </lineage>
</organism>
<protein>
    <submittedName>
        <fullName evidence="1">Uncharacterized protein</fullName>
    </submittedName>
</protein>
<proteinExistence type="predicted"/>
<sequence>MNYRVRSAVMRYPWNSKKEVLFWRGGMTGKWLCPAHMGDCMALQDLGRAKQWNLTHWHLGLRGRAILLQSFAPPGYVDMKFTSDVGMTDEVKALLLERGWLDLNEPQQMLEEQLGIPEDE</sequence>